<proteinExistence type="predicted"/>
<reference evidence="1" key="2">
    <citation type="submission" date="2020-11" db="EMBL/GenBank/DDBJ databases">
        <authorList>
            <person name="McCartney M.A."/>
            <person name="Auch B."/>
            <person name="Kono T."/>
            <person name="Mallez S."/>
            <person name="Becker A."/>
            <person name="Gohl D.M."/>
            <person name="Silverstein K.A.T."/>
            <person name="Koren S."/>
            <person name="Bechman K.B."/>
            <person name="Herman A."/>
            <person name="Abrahante J.E."/>
            <person name="Garbe J."/>
        </authorList>
    </citation>
    <scope>NUCLEOTIDE SEQUENCE</scope>
    <source>
        <strain evidence="1">Duluth1</strain>
        <tissue evidence="1">Whole animal</tissue>
    </source>
</reference>
<accession>A0A9D4HF84</accession>
<dbReference type="EMBL" id="JAIWYP010000004">
    <property type="protein sequence ID" value="KAH3830882.1"/>
    <property type="molecule type" value="Genomic_DNA"/>
</dbReference>
<evidence type="ECO:0000313" key="1">
    <source>
        <dbReference type="EMBL" id="KAH3830882.1"/>
    </source>
</evidence>
<organism evidence="1 2">
    <name type="scientific">Dreissena polymorpha</name>
    <name type="common">Zebra mussel</name>
    <name type="synonym">Mytilus polymorpha</name>
    <dbReference type="NCBI Taxonomy" id="45954"/>
    <lineage>
        <taxon>Eukaryota</taxon>
        <taxon>Metazoa</taxon>
        <taxon>Spiralia</taxon>
        <taxon>Lophotrochozoa</taxon>
        <taxon>Mollusca</taxon>
        <taxon>Bivalvia</taxon>
        <taxon>Autobranchia</taxon>
        <taxon>Heteroconchia</taxon>
        <taxon>Euheterodonta</taxon>
        <taxon>Imparidentia</taxon>
        <taxon>Neoheterodontei</taxon>
        <taxon>Myida</taxon>
        <taxon>Dreissenoidea</taxon>
        <taxon>Dreissenidae</taxon>
        <taxon>Dreissena</taxon>
    </lineage>
</organism>
<reference evidence="1" key="1">
    <citation type="journal article" date="2019" name="bioRxiv">
        <title>The Genome of the Zebra Mussel, Dreissena polymorpha: A Resource for Invasive Species Research.</title>
        <authorList>
            <person name="McCartney M.A."/>
            <person name="Auch B."/>
            <person name="Kono T."/>
            <person name="Mallez S."/>
            <person name="Zhang Y."/>
            <person name="Obille A."/>
            <person name="Becker A."/>
            <person name="Abrahante J.E."/>
            <person name="Garbe J."/>
            <person name="Badalamenti J.P."/>
            <person name="Herman A."/>
            <person name="Mangelson H."/>
            <person name="Liachko I."/>
            <person name="Sullivan S."/>
            <person name="Sone E.D."/>
            <person name="Koren S."/>
            <person name="Silverstein K.A.T."/>
            <person name="Beckman K.B."/>
            <person name="Gohl D.M."/>
        </authorList>
    </citation>
    <scope>NUCLEOTIDE SEQUENCE</scope>
    <source>
        <strain evidence="1">Duluth1</strain>
        <tissue evidence="1">Whole animal</tissue>
    </source>
</reference>
<sequence>MDFQEGEQEESWWMHEVKKASTQDGVSVSSFDKLTQVIEQMLGAGRATVELYWKFGH</sequence>
<gene>
    <name evidence="1" type="ORF">DPMN_104138</name>
</gene>
<protein>
    <submittedName>
        <fullName evidence="1">Uncharacterized protein</fullName>
    </submittedName>
</protein>
<evidence type="ECO:0000313" key="2">
    <source>
        <dbReference type="Proteomes" id="UP000828390"/>
    </source>
</evidence>
<keyword evidence="2" id="KW-1185">Reference proteome</keyword>
<dbReference type="Proteomes" id="UP000828390">
    <property type="component" value="Unassembled WGS sequence"/>
</dbReference>
<comment type="caution">
    <text evidence="1">The sequence shown here is derived from an EMBL/GenBank/DDBJ whole genome shotgun (WGS) entry which is preliminary data.</text>
</comment>
<dbReference type="AlphaFoldDB" id="A0A9D4HF84"/>
<name>A0A9D4HF84_DREPO</name>